<keyword evidence="7 10" id="KW-1133">Transmembrane helix</keyword>
<accession>A0A560EU54</accession>
<feature type="domain" description="Major facilitator superfamily (MFS) profile" evidence="11">
    <location>
        <begin position="31"/>
        <end position="437"/>
    </location>
</feature>
<protein>
    <submittedName>
        <fullName evidence="12">MHS family proline/betaine transporter-like MFS transporter</fullName>
    </submittedName>
</protein>
<comment type="similarity">
    <text evidence="2">Belongs to the major facilitator superfamily. Metabolite:H+ Symporter (MHS) family (TC 2.A.1.6) family.</text>
</comment>
<keyword evidence="4" id="KW-1003">Cell membrane</keyword>
<feature type="transmembrane region" description="Helical" evidence="10">
    <location>
        <begin position="321"/>
        <end position="341"/>
    </location>
</feature>
<dbReference type="PANTHER" id="PTHR43528:SF1">
    <property type="entry name" value="ALPHA-KETOGLUTARATE PERMEASE"/>
    <property type="match status" value="1"/>
</dbReference>
<dbReference type="GO" id="GO:0015293">
    <property type="term" value="F:symporter activity"/>
    <property type="evidence" value="ECO:0007669"/>
    <property type="project" value="UniProtKB-KW"/>
</dbReference>
<keyword evidence="6" id="KW-0769">Symport</keyword>
<dbReference type="PANTHER" id="PTHR43528">
    <property type="entry name" value="ALPHA-KETOGLUTARATE PERMEASE"/>
    <property type="match status" value="1"/>
</dbReference>
<reference evidence="12 13" key="1">
    <citation type="submission" date="2019-06" db="EMBL/GenBank/DDBJ databases">
        <title>Genomic Encyclopedia of Type Strains, Phase IV (KMG-V): Genome sequencing to study the core and pangenomes of soil and plant-associated prokaryotes.</title>
        <authorList>
            <person name="Whitman W."/>
        </authorList>
    </citation>
    <scope>NUCLEOTIDE SEQUENCE [LARGE SCALE GENOMIC DNA]</scope>
    <source>
        <strain evidence="12 13">BR 11865</strain>
    </source>
</reference>
<evidence type="ECO:0000256" key="2">
    <source>
        <dbReference type="ARBA" id="ARBA00008240"/>
    </source>
</evidence>
<dbReference type="Pfam" id="PF00083">
    <property type="entry name" value="Sugar_tr"/>
    <property type="match status" value="1"/>
</dbReference>
<feature type="transmembrane region" description="Helical" evidence="10">
    <location>
        <begin position="259"/>
        <end position="280"/>
    </location>
</feature>
<dbReference type="Proteomes" id="UP000316545">
    <property type="component" value="Unassembled WGS sequence"/>
</dbReference>
<feature type="transmembrane region" description="Helical" evidence="10">
    <location>
        <begin position="67"/>
        <end position="89"/>
    </location>
</feature>
<dbReference type="InterPro" id="IPR036259">
    <property type="entry name" value="MFS_trans_sf"/>
</dbReference>
<dbReference type="PROSITE" id="PS50850">
    <property type="entry name" value="MFS"/>
    <property type="match status" value="1"/>
</dbReference>
<comment type="subcellular location">
    <subcellularLocation>
        <location evidence="1">Cell membrane</location>
        <topology evidence="1">Multi-pass membrane protein</topology>
    </subcellularLocation>
</comment>
<evidence type="ECO:0000256" key="1">
    <source>
        <dbReference type="ARBA" id="ARBA00004651"/>
    </source>
</evidence>
<feature type="transmembrane region" description="Helical" evidence="10">
    <location>
        <begin position="177"/>
        <end position="195"/>
    </location>
</feature>
<evidence type="ECO:0000259" key="11">
    <source>
        <dbReference type="PROSITE" id="PS50850"/>
    </source>
</evidence>
<dbReference type="AlphaFoldDB" id="A0A560EU54"/>
<keyword evidence="8 10" id="KW-0472">Membrane</keyword>
<feature type="transmembrane region" description="Helical" evidence="10">
    <location>
        <begin position="201"/>
        <end position="220"/>
    </location>
</feature>
<keyword evidence="13" id="KW-1185">Reference proteome</keyword>
<dbReference type="InterPro" id="IPR011701">
    <property type="entry name" value="MFS"/>
</dbReference>
<feature type="transmembrane region" description="Helical" evidence="10">
    <location>
        <begin position="43"/>
        <end position="61"/>
    </location>
</feature>
<organism evidence="12 13">
    <name type="scientific">Nitrospirillum amazonense</name>
    <dbReference type="NCBI Taxonomy" id="28077"/>
    <lineage>
        <taxon>Bacteria</taxon>
        <taxon>Pseudomonadati</taxon>
        <taxon>Pseudomonadota</taxon>
        <taxon>Alphaproteobacteria</taxon>
        <taxon>Rhodospirillales</taxon>
        <taxon>Azospirillaceae</taxon>
        <taxon>Nitrospirillum</taxon>
    </lineage>
</organism>
<feature type="transmembrane region" description="Helical" evidence="10">
    <location>
        <begin position="101"/>
        <end position="125"/>
    </location>
</feature>
<evidence type="ECO:0000256" key="10">
    <source>
        <dbReference type="SAM" id="Phobius"/>
    </source>
</evidence>
<feature type="transmembrane region" description="Helical" evidence="10">
    <location>
        <begin position="383"/>
        <end position="404"/>
    </location>
</feature>
<evidence type="ECO:0000256" key="4">
    <source>
        <dbReference type="ARBA" id="ARBA00022475"/>
    </source>
</evidence>
<feature type="compositionally biased region" description="Low complexity" evidence="9">
    <location>
        <begin position="16"/>
        <end position="27"/>
    </location>
</feature>
<evidence type="ECO:0000313" key="12">
    <source>
        <dbReference type="EMBL" id="TWB12877.1"/>
    </source>
</evidence>
<evidence type="ECO:0000256" key="7">
    <source>
        <dbReference type="ARBA" id="ARBA00022989"/>
    </source>
</evidence>
<feature type="transmembrane region" description="Helical" evidence="10">
    <location>
        <begin position="131"/>
        <end position="156"/>
    </location>
</feature>
<dbReference type="GO" id="GO:0005886">
    <property type="term" value="C:plasma membrane"/>
    <property type="evidence" value="ECO:0007669"/>
    <property type="project" value="UniProtKB-SubCell"/>
</dbReference>
<name>A0A560EU54_9PROT</name>
<evidence type="ECO:0000256" key="8">
    <source>
        <dbReference type="ARBA" id="ARBA00023136"/>
    </source>
</evidence>
<dbReference type="InterPro" id="IPR005829">
    <property type="entry name" value="Sugar_transporter_CS"/>
</dbReference>
<comment type="caution">
    <text evidence="12">The sequence shown here is derived from an EMBL/GenBank/DDBJ whole genome shotgun (WGS) entry which is preliminary data.</text>
</comment>
<proteinExistence type="inferred from homology"/>
<feature type="transmembrane region" description="Helical" evidence="10">
    <location>
        <begin position="347"/>
        <end position="371"/>
    </location>
</feature>
<keyword evidence="3" id="KW-0813">Transport</keyword>
<dbReference type="PROSITE" id="PS00216">
    <property type="entry name" value="SUGAR_TRANSPORT_1"/>
    <property type="match status" value="1"/>
</dbReference>
<feature type="transmembrane region" description="Helical" evidence="10">
    <location>
        <begin position="410"/>
        <end position="430"/>
    </location>
</feature>
<feature type="region of interest" description="Disordered" evidence="9">
    <location>
        <begin position="1"/>
        <end position="27"/>
    </location>
</feature>
<keyword evidence="5 10" id="KW-0812">Transmembrane</keyword>
<dbReference type="InterPro" id="IPR051084">
    <property type="entry name" value="H+-coupled_symporters"/>
</dbReference>
<dbReference type="EMBL" id="VITO01000043">
    <property type="protein sequence ID" value="TWB12877.1"/>
    <property type="molecule type" value="Genomic_DNA"/>
</dbReference>
<dbReference type="Gene3D" id="1.20.1250.20">
    <property type="entry name" value="MFS general substrate transporter like domains"/>
    <property type="match status" value="2"/>
</dbReference>
<sequence>MWRTSVDDLKPEPLTSPSGSSAVPSAVSPGSMAIAAVSTVVEWYDFTLYLYFAPVIARIFFGDGKGSLITALAGFAIAYLLRPLGAVAFGHVGDRFGRRRMMLLSMAMMSLAMLATALLPTYAAIGDAAGWLLLVLRCIMSFSVGGEYTGVVAYLLEGAKPRRRGLVTSCASAASEVGGLLAVGMSALTVHLLDATDLASWGWRVPFLVGAGLAGGVWIARSAMEESPDFERQAAAGAAPARPLAYALIHHRAGIFRSFAISALGSITYYVGITYVPAFLTSTGSLSEDMSLWLSTIAAVAVIAVTPAIGALSDRVGRRPVLIGLTLGSALLPAPLFWLMASGSTSRALIGAILLAAVAGGVSAVGAVATAEQFPGEGRLTGLALGATGATALFGGLTPFIAHALVTRTAWPLVPGVMIALVALLVLPVLMRMRETAPGSGD</sequence>
<evidence type="ECO:0000256" key="3">
    <source>
        <dbReference type="ARBA" id="ARBA00022448"/>
    </source>
</evidence>
<evidence type="ECO:0000256" key="6">
    <source>
        <dbReference type="ARBA" id="ARBA00022847"/>
    </source>
</evidence>
<feature type="compositionally biased region" description="Basic and acidic residues" evidence="9">
    <location>
        <begin position="1"/>
        <end position="11"/>
    </location>
</feature>
<evidence type="ECO:0000256" key="5">
    <source>
        <dbReference type="ARBA" id="ARBA00022692"/>
    </source>
</evidence>
<dbReference type="InterPro" id="IPR005828">
    <property type="entry name" value="MFS_sugar_transport-like"/>
</dbReference>
<evidence type="ECO:0000313" key="13">
    <source>
        <dbReference type="Proteomes" id="UP000316545"/>
    </source>
</evidence>
<dbReference type="InterPro" id="IPR020846">
    <property type="entry name" value="MFS_dom"/>
</dbReference>
<dbReference type="SUPFAM" id="SSF103473">
    <property type="entry name" value="MFS general substrate transporter"/>
    <property type="match status" value="1"/>
</dbReference>
<evidence type="ECO:0000256" key="9">
    <source>
        <dbReference type="SAM" id="MobiDB-lite"/>
    </source>
</evidence>
<gene>
    <name evidence="12" type="ORF">FBZ88_1432</name>
</gene>
<feature type="transmembrane region" description="Helical" evidence="10">
    <location>
        <begin position="292"/>
        <end position="312"/>
    </location>
</feature>
<dbReference type="Pfam" id="PF07690">
    <property type="entry name" value="MFS_1"/>
    <property type="match status" value="1"/>
</dbReference>